<dbReference type="GO" id="GO:0043005">
    <property type="term" value="C:neuron projection"/>
    <property type="evidence" value="ECO:0007669"/>
    <property type="project" value="TreeGrafter"/>
</dbReference>
<dbReference type="FunFam" id="3.30.70.850:FF:000003">
    <property type="entry name" value="neuroendocrine convertase 2 isoform X1"/>
    <property type="match status" value="1"/>
</dbReference>
<dbReference type="InterPro" id="IPR032815">
    <property type="entry name" value="S8_pro-domain"/>
</dbReference>
<dbReference type="Gene3D" id="3.40.50.200">
    <property type="entry name" value="Peptidase S8/S53 domain"/>
    <property type="match status" value="1"/>
</dbReference>
<dbReference type="InterPro" id="IPR038466">
    <property type="entry name" value="S8_pro-domain_sf"/>
</dbReference>
<feature type="signal peptide" evidence="4">
    <location>
        <begin position="1"/>
        <end position="25"/>
    </location>
</feature>
<keyword evidence="2" id="KW-0378">Hydrolase</keyword>
<sequence length="235" mass="26783">MKGGCASQWKAAAGLLFCVMVFASAKRPVFTNNFLVELHKGGEEEARQVAAEHGFGVRKLPFTEGLYHFYHNGLAKARRKRSLHHKQLLERDPRVKMALQQEGFQRKKRGYRDINEIDINMNDPLFTKQWYLINTGQADGTPGLDLNVAEAWELGYTGKGVTIGIMDDGEFFNAFTAFVSQCVFAVLRNIRESFFWRQNSQMLGLITIYIVAKLSPFSKSMALKFEDTLNKYLLN</sequence>
<dbReference type="SUPFAM" id="SSF54897">
    <property type="entry name" value="Protease propeptides/inhibitors"/>
    <property type="match status" value="1"/>
</dbReference>
<feature type="domain" description="Peptidase S8 pro-domain" evidence="5">
    <location>
        <begin position="34"/>
        <end position="109"/>
    </location>
</feature>
<gene>
    <name evidence="6" type="ORF">mMyoMyo1_014892</name>
</gene>
<dbReference type="Pfam" id="PF16470">
    <property type="entry name" value="S8_pro-domain"/>
    <property type="match status" value="1"/>
</dbReference>
<feature type="chain" id="PRO_5029672437" evidence="4">
    <location>
        <begin position="26"/>
        <end position="235"/>
    </location>
</feature>
<evidence type="ECO:0000313" key="7">
    <source>
        <dbReference type="Proteomes" id="UP000527355"/>
    </source>
</evidence>
<evidence type="ECO:0000256" key="1">
    <source>
        <dbReference type="ARBA" id="ARBA00022670"/>
    </source>
</evidence>
<reference evidence="6 7" key="1">
    <citation type="journal article" date="2020" name="Nature">
        <title>Six reference-quality genomes reveal evolution of bat adaptations.</title>
        <authorList>
            <person name="Jebb D."/>
            <person name="Huang Z."/>
            <person name="Pippel M."/>
            <person name="Hughes G.M."/>
            <person name="Lavrichenko K."/>
            <person name="Devanna P."/>
            <person name="Winkler S."/>
            <person name="Jermiin L.S."/>
            <person name="Skirmuntt E.C."/>
            <person name="Katzourakis A."/>
            <person name="Burkitt-Gray L."/>
            <person name="Ray D.A."/>
            <person name="Sullivan K.A.M."/>
            <person name="Roscito J.G."/>
            <person name="Kirilenko B.M."/>
            <person name="Davalos L.M."/>
            <person name="Corthals A.P."/>
            <person name="Power M.L."/>
            <person name="Jones G."/>
            <person name="Ransome R.D."/>
            <person name="Dechmann D.K.N."/>
            <person name="Locatelli A.G."/>
            <person name="Puechmaille S.J."/>
            <person name="Fedrigo O."/>
            <person name="Jarvis E.D."/>
            <person name="Hiller M."/>
            <person name="Vernes S.C."/>
            <person name="Myers E.W."/>
            <person name="Teeling E.C."/>
        </authorList>
    </citation>
    <scope>NUCLEOTIDE SEQUENCE [LARGE SCALE GENOMIC DNA]</scope>
    <source>
        <strain evidence="6">MMyoMyo1</strain>
        <tissue evidence="6">Flight muscle</tissue>
    </source>
</reference>
<evidence type="ECO:0000313" key="6">
    <source>
        <dbReference type="EMBL" id="KAF6330678.1"/>
    </source>
</evidence>
<dbReference type="GO" id="GO:0016486">
    <property type="term" value="P:peptide hormone processing"/>
    <property type="evidence" value="ECO:0007669"/>
    <property type="project" value="TreeGrafter"/>
</dbReference>
<dbReference type="AlphaFoldDB" id="A0A7J7W0A3"/>
<dbReference type="InterPro" id="IPR036852">
    <property type="entry name" value="Peptidase_S8/S53_dom_sf"/>
</dbReference>
<dbReference type="VEuPathDB" id="HostDB:GeneID_118663794"/>
<dbReference type="GO" id="GO:0004252">
    <property type="term" value="F:serine-type endopeptidase activity"/>
    <property type="evidence" value="ECO:0007669"/>
    <property type="project" value="InterPro"/>
</dbReference>
<keyword evidence="3" id="KW-0720">Serine protease</keyword>
<comment type="caution">
    <text evidence="6">The sequence shown here is derived from an EMBL/GenBank/DDBJ whole genome shotgun (WGS) entry which is preliminary data.</text>
</comment>
<evidence type="ECO:0000256" key="4">
    <source>
        <dbReference type="SAM" id="SignalP"/>
    </source>
</evidence>
<keyword evidence="7" id="KW-1185">Reference proteome</keyword>
<protein>
    <submittedName>
        <fullName evidence="6">Proprotein convertase subtilisin/kexin type 2</fullName>
    </submittedName>
</protein>
<dbReference type="PANTHER" id="PTHR42884">
    <property type="entry name" value="PROPROTEIN CONVERTASE SUBTILISIN/KEXIN-RELATED"/>
    <property type="match status" value="1"/>
</dbReference>
<dbReference type="Gene3D" id="3.30.70.850">
    <property type="entry name" value="Peptidase S8, pro-domain"/>
    <property type="match status" value="1"/>
</dbReference>
<dbReference type="GO" id="GO:0005615">
    <property type="term" value="C:extracellular space"/>
    <property type="evidence" value="ECO:0007669"/>
    <property type="project" value="TreeGrafter"/>
</dbReference>
<name>A0A7J7W0A3_MYOMY</name>
<evidence type="ECO:0000259" key="5">
    <source>
        <dbReference type="Pfam" id="PF16470"/>
    </source>
</evidence>
<dbReference type="Proteomes" id="UP000527355">
    <property type="component" value="Unassembled WGS sequence"/>
</dbReference>
<dbReference type="GO" id="GO:0016020">
    <property type="term" value="C:membrane"/>
    <property type="evidence" value="ECO:0007669"/>
    <property type="project" value="TreeGrafter"/>
</dbReference>
<keyword evidence="1" id="KW-0645">Protease</keyword>
<evidence type="ECO:0000256" key="3">
    <source>
        <dbReference type="ARBA" id="ARBA00022825"/>
    </source>
</evidence>
<evidence type="ECO:0000256" key="2">
    <source>
        <dbReference type="ARBA" id="ARBA00022801"/>
    </source>
</evidence>
<keyword evidence="4" id="KW-0732">Signal</keyword>
<dbReference type="SUPFAM" id="SSF52743">
    <property type="entry name" value="Subtilisin-like"/>
    <property type="match status" value="1"/>
</dbReference>
<dbReference type="PANTHER" id="PTHR42884:SF13">
    <property type="entry name" value="NEUROENDOCRINE CONVERTASE 2"/>
    <property type="match status" value="1"/>
</dbReference>
<accession>A0A7J7W0A3</accession>
<proteinExistence type="predicted"/>
<organism evidence="6 7">
    <name type="scientific">Myotis myotis</name>
    <name type="common">Greater mouse-eared bat</name>
    <name type="synonym">Vespertilio myotis</name>
    <dbReference type="NCBI Taxonomy" id="51298"/>
    <lineage>
        <taxon>Eukaryota</taxon>
        <taxon>Metazoa</taxon>
        <taxon>Chordata</taxon>
        <taxon>Craniata</taxon>
        <taxon>Vertebrata</taxon>
        <taxon>Euteleostomi</taxon>
        <taxon>Mammalia</taxon>
        <taxon>Eutheria</taxon>
        <taxon>Laurasiatheria</taxon>
        <taxon>Chiroptera</taxon>
        <taxon>Yangochiroptera</taxon>
        <taxon>Vespertilionidae</taxon>
        <taxon>Myotis</taxon>
    </lineage>
</organism>
<dbReference type="EMBL" id="JABWUV010000009">
    <property type="protein sequence ID" value="KAF6330678.1"/>
    <property type="molecule type" value="Genomic_DNA"/>
</dbReference>